<organism evidence="1 2">
    <name type="scientific">Nannocystis pusilla</name>
    <dbReference type="NCBI Taxonomy" id="889268"/>
    <lineage>
        <taxon>Bacteria</taxon>
        <taxon>Pseudomonadati</taxon>
        <taxon>Myxococcota</taxon>
        <taxon>Polyangia</taxon>
        <taxon>Nannocystales</taxon>
        <taxon>Nannocystaceae</taxon>
        <taxon>Nannocystis</taxon>
    </lineage>
</organism>
<evidence type="ECO:0000313" key="2">
    <source>
        <dbReference type="Proteomes" id="UP001150924"/>
    </source>
</evidence>
<comment type="caution">
    <text evidence="1">The sequence shown here is derived from an EMBL/GenBank/DDBJ whole genome shotgun (WGS) entry which is preliminary data.</text>
</comment>
<dbReference type="EMBL" id="JAPNKE010000002">
    <property type="protein sequence ID" value="MCY1013605.1"/>
    <property type="molecule type" value="Genomic_DNA"/>
</dbReference>
<gene>
    <name evidence="1" type="ORF">OV079_50380</name>
</gene>
<accession>A0A9X3F1I0</accession>
<sequence length="104" mass="11007">MVFTLLICSQAEAGWIKDRINDVKRIVHDVPKAVLPVQPGHRCCAQEEGPGRGGEGTVIDTTRTLTNSADQAFGQLAQATGGDFGRIVGLVDPRASPSDPASHE</sequence>
<keyword evidence="2" id="KW-1185">Reference proteome</keyword>
<name>A0A9X3F1I0_9BACT</name>
<evidence type="ECO:0000313" key="1">
    <source>
        <dbReference type="EMBL" id="MCY1013605.1"/>
    </source>
</evidence>
<dbReference type="Proteomes" id="UP001150924">
    <property type="component" value="Unassembled WGS sequence"/>
</dbReference>
<reference evidence="1" key="1">
    <citation type="submission" date="2022-11" db="EMBL/GenBank/DDBJ databases">
        <title>Minimal conservation of predation-associated metabolite biosynthetic gene clusters underscores biosynthetic potential of Myxococcota including descriptions for ten novel species: Archangium lansinium sp. nov., Myxococcus landrumus sp. nov., Nannocystis bai.</title>
        <authorList>
            <person name="Ahearne A."/>
            <person name="Stevens C."/>
            <person name="Phillips K."/>
        </authorList>
    </citation>
    <scope>NUCLEOTIDE SEQUENCE</scope>
    <source>
        <strain evidence="1">Na p29</strain>
    </source>
</reference>
<dbReference type="AlphaFoldDB" id="A0A9X3F1I0"/>
<dbReference type="RefSeq" id="WP_267777670.1">
    <property type="nucleotide sequence ID" value="NZ_JAPNKE010000002.1"/>
</dbReference>
<proteinExistence type="predicted"/>
<protein>
    <submittedName>
        <fullName evidence="1">Uncharacterized protein</fullName>
    </submittedName>
</protein>